<dbReference type="EMBL" id="BPLR01017080">
    <property type="protein sequence ID" value="GIY88607.1"/>
    <property type="molecule type" value="Genomic_DNA"/>
</dbReference>
<sequence length="109" mass="11687">MQLTDDMQPNHLRQRPRSLEFRPALVDAVVFSEDGFSSRVGGSLLIKKLALAPSSVEGKCRALSRAPFPGIQGVDGSLGLPLVPQNEGDRVVRFRQVARQGGPSAGHSP</sequence>
<organism evidence="1 2">
    <name type="scientific">Caerostris extrusa</name>
    <name type="common">Bark spider</name>
    <name type="synonym">Caerostris bankana</name>
    <dbReference type="NCBI Taxonomy" id="172846"/>
    <lineage>
        <taxon>Eukaryota</taxon>
        <taxon>Metazoa</taxon>
        <taxon>Ecdysozoa</taxon>
        <taxon>Arthropoda</taxon>
        <taxon>Chelicerata</taxon>
        <taxon>Arachnida</taxon>
        <taxon>Araneae</taxon>
        <taxon>Araneomorphae</taxon>
        <taxon>Entelegynae</taxon>
        <taxon>Araneoidea</taxon>
        <taxon>Araneidae</taxon>
        <taxon>Caerostris</taxon>
    </lineage>
</organism>
<accession>A0AAV4X254</accession>
<evidence type="ECO:0000313" key="2">
    <source>
        <dbReference type="Proteomes" id="UP001054945"/>
    </source>
</evidence>
<keyword evidence="2" id="KW-1185">Reference proteome</keyword>
<protein>
    <submittedName>
        <fullName evidence="1">Uncharacterized protein</fullName>
    </submittedName>
</protein>
<evidence type="ECO:0000313" key="1">
    <source>
        <dbReference type="EMBL" id="GIY88607.1"/>
    </source>
</evidence>
<gene>
    <name evidence="1" type="ORF">CEXT_560161</name>
</gene>
<dbReference type="AlphaFoldDB" id="A0AAV4X254"/>
<name>A0AAV4X254_CAEEX</name>
<proteinExistence type="predicted"/>
<reference evidence="1 2" key="1">
    <citation type="submission" date="2021-06" db="EMBL/GenBank/DDBJ databases">
        <title>Caerostris extrusa draft genome.</title>
        <authorList>
            <person name="Kono N."/>
            <person name="Arakawa K."/>
        </authorList>
    </citation>
    <scope>NUCLEOTIDE SEQUENCE [LARGE SCALE GENOMIC DNA]</scope>
</reference>
<comment type="caution">
    <text evidence="1">The sequence shown here is derived from an EMBL/GenBank/DDBJ whole genome shotgun (WGS) entry which is preliminary data.</text>
</comment>
<dbReference type="Proteomes" id="UP001054945">
    <property type="component" value="Unassembled WGS sequence"/>
</dbReference>